<dbReference type="Gene3D" id="1.10.720.30">
    <property type="entry name" value="SAP domain"/>
    <property type="match status" value="1"/>
</dbReference>
<dbReference type="GO" id="GO:0006417">
    <property type="term" value="P:regulation of translation"/>
    <property type="evidence" value="ECO:0007669"/>
    <property type="project" value="UniProtKB-KW"/>
</dbReference>
<evidence type="ECO:0000256" key="18">
    <source>
        <dbReference type="ARBA" id="ARBA00023163"/>
    </source>
</evidence>
<dbReference type="FunFam" id="3.40.50.1440:FF:000016">
    <property type="entry name" value="Tubulin alpha chain"/>
    <property type="match status" value="1"/>
</dbReference>
<evidence type="ECO:0000256" key="2">
    <source>
        <dbReference type="ARBA" id="ARBA00004245"/>
    </source>
</evidence>
<name>A0A493TML7_ANAPP</name>
<dbReference type="InterPro" id="IPR002452">
    <property type="entry name" value="Alpha_tubulin"/>
</dbReference>
<evidence type="ECO:0000256" key="5">
    <source>
        <dbReference type="ARBA" id="ARBA00011747"/>
    </source>
</evidence>
<dbReference type="Pfam" id="PF03953">
    <property type="entry name" value="Tubulin_C"/>
    <property type="match status" value="1"/>
</dbReference>
<evidence type="ECO:0000256" key="16">
    <source>
        <dbReference type="ARBA" id="ARBA00023125"/>
    </source>
</evidence>
<dbReference type="Ensembl" id="ENSAPLT00000025606.1">
    <property type="protein sequence ID" value="ENSAPLP00000026845.1"/>
    <property type="gene ID" value="ENSAPLG00000007746.2"/>
</dbReference>
<reference evidence="29" key="2">
    <citation type="submission" date="2025-08" db="UniProtKB">
        <authorList>
            <consortium name="Ensembl"/>
        </authorList>
    </citation>
    <scope>IDENTIFICATION</scope>
</reference>
<comment type="cofactor">
    <cofactor evidence="1">
        <name>Mg(2+)</name>
        <dbReference type="ChEBI" id="CHEBI:18420"/>
    </cofactor>
</comment>
<dbReference type="STRING" id="8840.ENSAPLP00000026845"/>
<evidence type="ECO:0000259" key="28">
    <source>
        <dbReference type="PROSITE" id="PS50800"/>
    </source>
</evidence>
<keyword evidence="13" id="KW-0694">RNA-binding</keyword>
<protein>
    <recommendedName>
        <fullName evidence="26">Tubulin alpha chain</fullName>
    </recommendedName>
</protein>
<keyword evidence="19" id="KW-0206">Cytoskeleton</keyword>
<dbReference type="GO" id="GO:0007017">
    <property type="term" value="P:microtubule-based process"/>
    <property type="evidence" value="ECO:0007669"/>
    <property type="project" value="InterPro"/>
</dbReference>
<dbReference type="GO" id="GO:0016607">
    <property type="term" value="C:nuclear speck"/>
    <property type="evidence" value="ECO:0007669"/>
    <property type="project" value="UniProtKB-SubCell"/>
</dbReference>
<feature type="compositionally biased region" description="Acidic residues" evidence="27">
    <location>
        <begin position="45"/>
        <end position="64"/>
    </location>
</feature>
<dbReference type="GO" id="GO:0005874">
    <property type="term" value="C:microtubule"/>
    <property type="evidence" value="ECO:0007669"/>
    <property type="project" value="UniProtKB-KW"/>
</dbReference>
<keyword evidence="16" id="KW-0238">DNA-binding</keyword>
<evidence type="ECO:0000256" key="9">
    <source>
        <dbReference type="ARBA" id="ARBA00022701"/>
    </source>
</evidence>
<comment type="function">
    <text evidence="21 26">Tubulin is the major constituent of microtubules, a cylinder consisting of laterally associated linear protofilaments composed of alpha- and beta-tubulin heterodimers. Microtubules grow by the addition of GTP-tubulin dimers to the microtubule end, where a stabilizing cap forms. Below the cap, tubulin dimers are in GDP-bound state, owing to GTPase activity of alpha-tubulin.</text>
</comment>
<evidence type="ECO:0000256" key="1">
    <source>
        <dbReference type="ARBA" id="ARBA00001946"/>
    </source>
</evidence>
<evidence type="ECO:0000256" key="25">
    <source>
        <dbReference type="ARBA" id="ARBA00062912"/>
    </source>
</evidence>
<evidence type="ECO:0000256" key="20">
    <source>
        <dbReference type="ARBA" id="ARBA00023242"/>
    </source>
</evidence>
<evidence type="ECO:0000256" key="22">
    <source>
        <dbReference type="ARBA" id="ARBA00046328"/>
    </source>
</evidence>
<feature type="region of interest" description="Disordered" evidence="27">
    <location>
        <begin position="185"/>
        <end position="208"/>
    </location>
</feature>
<dbReference type="InterPro" id="IPR036525">
    <property type="entry name" value="Tubulin/FtsZ_GTPase_sf"/>
</dbReference>
<comment type="similarity">
    <text evidence="4 26">Belongs to the tubulin family.</text>
</comment>
<dbReference type="InterPro" id="IPR003034">
    <property type="entry name" value="SAP_dom"/>
</dbReference>
<dbReference type="InterPro" id="IPR000217">
    <property type="entry name" value="Tubulin"/>
</dbReference>
<dbReference type="GO" id="GO:0005200">
    <property type="term" value="F:structural constituent of cytoskeleton"/>
    <property type="evidence" value="ECO:0007669"/>
    <property type="project" value="InterPro"/>
</dbReference>
<dbReference type="Pfam" id="PF02037">
    <property type="entry name" value="SAP"/>
    <property type="match status" value="1"/>
</dbReference>
<accession>A0A493TML7</accession>
<keyword evidence="20" id="KW-0539">Nucleus</keyword>
<keyword evidence="7" id="KW-0963">Cytoplasm</keyword>
<dbReference type="FunFam" id="1.10.720.30:FF:000013">
    <property type="entry name" value="SAP domain-containing ribonucleoprotein"/>
    <property type="match status" value="1"/>
</dbReference>
<evidence type="ECO:0000256" key="19">
    <source>
        <dbReference type="ARBA" id="ARBA00023212"/>
    </source>
</evidence>
<evidence type="ECO:0000256" key="4">
    <source>
        <dbReference type="ARBA" id="ARBA00009636"/>
    </source>
</evidence>
<comment type="catalytic activity">
    <reaction evidence="23">
        <text>GTP + H2O = GDP + phosphate + H(+)</text>
        <dbReference type="Rhea" id="RHEA:19669"/>
        <dbReference type="ChEBI" id="CHEBI:15377"/>
        <dbReference type="ChEBI" id="CHEBI:15378"/>
        <dbReference type="ChEBI" id="CHEBI:37565"/>
        <dbReference type="ChEBI" id="CHEBI:43474"/>
        <dbReference type="ChEBI" id="CHEBI:58189"/>
    </reaction>
    <physiologicalReaction direction="left-to-right" evidence="23">
        <dbReference type="Rhea" id="RHEA:19670"/>
    </physiologicalReaction>
</comment>
<reference evidence="29" key="3">
    <citation type="submission" date="2025-09" db="UniProtKB">
        <authorList>
            <consortium name="Ensembl"/>
        </authorList>
    </citation>
    <scope>IDENTIFICATION</scope>
</reference>
<dbReference type="SMART" id="SM00865">
    <property type="entry name" value="Tubulin_C"/>
    <property type="match status" value="1"/>
</dbReference>
<evidence type="ECO:0000256" key="27">
    <source>
        <dbReference type="SAM" id="MobiDB-lite"/>
    </source>
</evidence>
<keyword evidence="30" id="KW-1185">Reference proteome</keyword>
<dbReference type="GO" id="GO:0003677">
    <property type="term" value="F:DNA binding"/>
    <property type="evidence" value="ECO:0007669"/>
    <property type="project" value="UniProtKB-KW"/>
</dbReference>
<evidence type="ECO:0000256" key="24">
    <source>
        <dbReference type="ARBA" id="ARBA00054093"/>
    </source>
</evidence>
<evidence type="ECO:0000256" key="3">
    <source>
        <dbReference type="ARBA" id="ARBA00004324"/>
    </source>
</evidence>
<dbReference type="InterPro" id="IPR018316">
    <property type="entry name" value="Tubulin/FtsZ_2-layer-sand-dom"/>
</dbReference>
<dbReference type="Pfam" id="PF00091">
    <property type="entry name" value="Tubulin"/>
    <property type="match status" value="1"/>
</dbReference>
<dbReference type="SUPFAM" id="SSF55307">
    <property type="entry name" value="Tubulin C-terminal domain-like"/>
    <property type="match status" value="1"/>
</dbReference>
<evidence type="ECO:0000256" key="6">
    <source>
        <dbReference type="ARBA" id="ARBA00022448"/>
    </source>
</evidence>
<proteinExistence type="inferred from homology"/>
<comment type="function">
    <text evidence="24">Binds both single-stranded and double-stranded DNA with higher affinity for the single-stranded form. Specifically binds to scaffold/matrix attachment region DNA. Also binds single-stranded RNA. Enhances RNA unwinding activity of DDX39A. May participate in important transcriptional or translational control of cell growth, metabolism and carcinogenesis. Component of the TREX complex which is thought to couple mRNA transcription, processing and nuclear export, and specifically associates with spliced mRNA and not with unspliced pre-mRNA. The TREX complex is recruited to spliced mRNAs by a transcription-independent mechanism, binds to mRNA upstream of the exon-junction complex (EJC) and is recruited in a splicing- and cap-dependent manner to a region near the 5' end of the mRNA where it functions in mRNA export to the cytoplasm via the TAP/NXF1 pathway. Associates with DDX39B, which facilitates RNA binding of DDX39B and likely plays a role in mRNA export.</text>
</comment>
<organism evidence="29 30">
    <name type="scientific">Anas platyrhynchos platyrhynchos</name>
    <name type="common">Northern mallard</name>
    <dbReference type="NCBI Taxonomy" id="8840"/>
    <lineage>
        <taxon>Eukaryota</taxon>
        <taxon>Metazoa</taxon>
        <taxon>Chordata</taxon>
        <taxon>Craniata</taxon>
        <taxon>Vertebrata</taxon>
        <taxon>Euteleostomi</taxon>
        <taxon>Archelosauria</taxon>
        <taxon>Archosauria</taxon>
        <taxon>Dinosauria</taxon>
        <taxon>Saurischia</taxon>
        <taxon>Theropoda</taxon>
        <taxon>Coelurosauria</taxon>
        <taxon>Aves</taxon>
        <taxon>Neognathae</taxon>
        <taxon>Galloanserae</taxon>
        <taxon>Anseriformes</taxon>
        <taxon>Anatidae</taxon>
        <taxon>Anatinae</taxon>
        <taxon>Anas</taxon>
    </lineage>
</organism>
<evidence type="ECO:0000313" key="29">
    <source>
        <dbReference type="Ensembl" id="ENSAPLP00000026845.1"/>
    </source>
</evidence>
<dbReference type="InterPro" id="IPR023123">
    <property type="entry name" value="Tubulin_C"/>
</dbReference>
<dbReference type="SMART" id="SM00513">
    <property type="entry name" value="SAP"/>
    <property type="match status" value="1"/>
</dbReference>
<keyword evidence="14" id="KW-0007">Acetylation</keyword>
<evidence type="ECO:0000256" key="15">
    <source>
        <dbReference type="ARBA" id="ARBA00023015"/>
    </source>
</evidence>
<evidence type="ECO:0000256" key="23">
    <source>
        <dbReference type="ARBA" id="ARBA00049117"/>
    </source>
</evidence>
<dbReference type="PRINTS" id="PR01162">
    <property type="entry name" value="ALPHATUBULIN"/>
</dbReference>
<feature type="region of interest" description="Disordered" evidence="27">
    <location>
        <begin position="526"/>
        <end position="545"/>
    </location>
</feature>
<evidence type="ECO:0000256" key="8">
    <source>
        <dbReference type="ARBA" id="ARBA00022553"/>
    </source>
</evidence>
<comment type="subunit">
    <text evidence="25">Interacts with DDX39A. Interacts with FUS. Interacts (via the C-terminal domain) with DDX39B; the interaction is direct and facilitates RNA binding of DDX39B. Component of the transcription/export (TREX) complex at least composed of ALYREF/THOC4, DDX39B, SARNP/CIP29, CHTOP and the THO subcomplex; TREX seems to have dynamic structure involving ATP-dependent remodeling; in the complex interacts directly with DDX39B in a ATP-dependent manner which bridges it to ALYREF/THOC4.</text>
</comment>
<evidence type="ECO:0000256" key="13">
    <source>
        <dbReference type="ARBA" id="ARBA00022884"/>
    </source>
</evidence>
<reference evidence="30" key="1">
    <citation type="submission" date="2017-10" db="EMBL/GenBank/DDBJ databases">
        <title>A new Pekin duck reference genome.</title>
        <authorList>
            <person name="Hou Z.-C."/>
            <person name="Zhou Z.-K."/>
            <person name="Zhu F."/>
            <person name="Hou S.-S."/>
        </authorList>
    </citation>
    <scope>NUCLEOTIDE SEQUENCE [LARGE SCALE GENOMIC DNA]</scope>
</reference>
<feature type="domain" description="SAP" evidence="28">
    <location>
        <begin position="8"/>
        <end position="42"/>
    </location>
</feature>
<comment type="subunit">
    <text evidence="5 26">Dimer of alpha and beta chains. A typical microtubule is a hollow water-filled tube with an outer diameter of 25 nm and an inner diameter of 15 nM. Alpha-beta heterodimers associate head-to-tail to form protofilaments running lengthwise along the microtubule wall with the beta-tubulin subunit facing the microtubule plus end conferring a structural polarity. Microtubules usually have 13 protofilaments but different protofilament numbers can be found in some organisms and specialized cells.</text>
</comment>
<evidence type="ECO:0000256" key="11">
    <source>
        <dbReference type="ARBA" id="ARBA00022801"/>
    </source>
</evidence>
<feature type="region of interest" description="Disordered" evidence="27">
    <location>
        <begin position="45"/>
        <end position="87"/>
    </location>
</feature>
<dbReference type="InterPro" id="IPR037103">
    <property type="entry name" value="Tubulin/FtsZ-like_C"/>
</dbReference>
<dbReference type="PRINTS" id="PR01161">
    <property type="entry name" value="TUBULIN"/>
</dbReference>
<dbReference type="InterPro" id="IPR003008">
    <property type="entry name" value="Tubulin_FtsZ_GTPase"/>
</dbReference>
<dbReference type="CDD" id="cd02186">
    <property type="entry name" value="alpha_tubulin"/>
    <property type="match status" value="1"/>
</dbReference>
<keyword evidence="12" id="KW-0810">Translation regulation</keyword>
<dbReference type="InterPro" id="IPR017975">
    <property type="entry name" value="Tubulin_CS"/>
</dbReference>
<keyword evidence="11" id="KW-0378">Hydrolase</keyword>
<dbReference type="PROSITE" id="PS00227">
    <property type="entry name" value="TUBULIN"/>
    <property type="match status" value="1"/>
</dbReference>
<keyword evidence="6" id="KW-0813">Transport</keyword>
<evidence type="ECO:0000313" key="30">
    <source>
        <dbReference type="Proteomes" id="UP000016666"/>
    </source>
</evidence>
<dbReference type="GeneTree" id="ENSGT00940000154457"/>
<evidence type="ECO:0000256" key="26">
    <source>
        <dbReference type="RuleBase" id="RU000352"/>
    </source>
</evidence>
<evidence type="ECO:0000256" key="10">
    <source>
        <dbReference type="ARBA" id="ARBA00022741"/>
    </source>
</evidence>
<evidence type="ECO:0000256" key="14">
    <source>
        <dbReference type="ARBA" id="ARBA00022990"/>
    </source>
</evidence>
<dbReference type="InterPro" id="IPR008280">
    <property type="entry name" value="Tub_FtsZ_C"/>
</dbReference>
<dbReference type="AlphaFoldDB" id="A0A493TML7"/>
<keyword evidence="10 26" id="KW-0547">Nucleotide-binding</keyword>
<dbReference type="FunFam" id="1.10.287.600:FF:000005">
    <property type="entry name" value="Tubulin alpha chain"/>
    <property type="match status" value="1"/>
</dbReference>
<keyword evidence="9 26" id="KW-0493">Microtubule</keyword>
<keyword evidence="18" id="KW-0804">Transcription</keyword>
<dbReference type="FunFam" id="3.30.1330.20:FF:000001">
    <property type="entry name" value="Tubulin alpha chain"/>
    <property type="match status" value="1"/>
</dbReference>
<dbReference type="GO" id="GO:0005525">
    <property type="term" value="F:GTP binding"/>
    <property type="evidence" value="ECO:0007669"/>
    <property type="project" value="UniProtKB-UniRule"/>
</dbReference>
<evidence type="ECO:0000256" key="12">
    <source>
        <dbReference type="ARBA" id="ARBA00022845"/>
    </source>
</evidence>
<dbReference type="Gene3D" id="3.30.1330.20">
    <property type="entry name" value="Tubulin/FtsZ, C-terminal domain"/>
    <property type="match status" value="1"/>
</dbReference>
<dbReference type="Proteomes" id="UP000016666">
    <property type="component" value="Unassembled WGS sequence"/>
</dbReference>
<dbReference type="GO" id="GO:0003723">
    <property type="term" value="F:RNA binding"/>
    <property type="evidence" value="ECO:0007669"/>
    <property type="project" value="UniProtKB-KW"/>
</dbReference>
<dbReference type="GO" id="GO:0016787">
    <property type="term" value="F:hydrolase activity"/>
    <property type="evidence" value="ECO:0007669"/>
    <property type="project" value="UniProtKB-KW"/>
</dbReference>
<dbReference type="Gene3D" id="3.40.50.1440">
    <property type="entry name" value="Tubulin/FtsZ, GTPase domain"/>
    <property type="match status" value="1"/>
</dbReference>
<keyword evidence="17 26" id="KW-0342">GTP-binding</keyword>
<comment type="similarity">
    <text evidence="22">Belongs to the SAP domain-containing ribonucleoprotein family.</text>
</comment>
<evidence type="ECO:0000256" key="21">
    <source>
        <dbReference type="ARBA" id="ARBA00034296"/>
    </source>
</evidence>
<dbReference type="SMART" id="SM00864">
    <property type="entry name" value="Tubulin"/>
    <property type="match status" value="1"/>
</dbReference>
<keyword evidence="15" id="KW-0805">Transcription regulation</keyword>
<keyword evidence="8" id="KW-0597">Phosphoprotein</keyword>
<evidence type="ECO:0000256" key="17">
    <source>
        <dbReference type="ARBA" id="ARBA00023134"/>
    </source>
</evidence>
<sequence>MAAEPVELHKLKLAELKQECLARGLEAKGNKQDLINRLQAYLEEHAEEEANEEDVLGEEIEEEEQKPAEPPVKVEEPPVKPPDVNTEKKVVKITSEISQMERMQKRAERFNVPVSLESKKAARAARFGLATVSTKGLSADSKPTVNMDKLKERAQRFGLNVSSLSKKSEEDEKLKKRKERFGIVTSSAGAGATEDTEEGASSAAAQLNHGPPHPCLSLQADQCTGLQGFLVFHSFGGGTGSGFTSLLMERLSVDYGKKSKLEFSIYPAPQVSTAVVEPYNSILTTHTTLEHSDCAFMVDNEAIYDICRRNLDIERPTYTNLNRLIGQIVSSITASLRFDGALNVDLTEFQTNLVPYPRIHFPLATYAPVISAEKAYHEQLSVAEITNACFEPANQMVKCDPRHGKYMACCLLYRGDVVPKDVNAAIATIKTKRTIQFVDWCPTGFKVGINYQPPTVVPGGDLAKVQRAVCMLSNTTAIAEAWARLDHKFDLMYAKRAFVHWYVGEGMEEGEFSEAREDMAALEKDYEEVGVDSVEGEGEEEGEEY</sequence>
<dbReference type="Gene3D" id="1.10.287.600">
    <property type="entry name" value="Helix hairpin bin"/>
    <property type="match status" value="1"/>
</dbReference>
<evidence type="ECO:0000256" key="7">
    <source>
        <dbReference type="ARBA" id="ARBA00022490"/>
    </source>
</evidence>
<dbReference type="InterPro" id="IPR036361">
    <property type="entry name" value="SAP_dom_sf"/>
</dbReference>
<comment type="subcellular location">
    <subcellularLocation>
        <location evidence="2">Cytoplasm</location>
        <location evidence="2">Cytoskeleton</location>
    </subcellularLocation>
    <subcellularLocation>
        <location evidence="3">Nucleus speckle</location>
    </subcellularLocation>
</comment>
<dbReference type="SUPFAM" id="SSF52490">
    <property type="entry name" value="Tubulin nucleotide-binding domain-like"/>
    <property type="match status" value="1"/>
</dbReference>
<dbReference type="SUPFAM" id="SSF68906">
    <property type="entry name" value="SAP domain"/>
    <property type="match status" value="1"/>
</dbReference>
<dbReference type="PROSITE" id="PS50800">
    <property type="entry name" value="SAP"/>
    <property type="match status" value="1"/>
</dbReference>
<dbReference type="PANTHER" id="PTHR11588">
    <property type="entry name" value="TUBULIN"/>
    <property type="match status" value="1"/>
</dbReference>